<dbReference type="Proteomes" id="UP000324222">
    <property type="component" value="Unassembled WGS sequence"/>
</dbReference>
<proteinExistence type="predicted"/>
<dbReference type="EMBL" id="VSRR010063287">
    <property type="protein sequence ID" value="MPC83724.1"/>
    <property type="molecule type" value="Genomic_DNA"/>
</dbReference>
<comment type="caution">
    <text evidence="1">The sequence shown here is derived from an EMBL/GenBank/DDBJ whole genome shotgun (WGS) entry which is preliminary data.</text>
</comment>
<evidence type="ECO:0000313" key="1">
    <source>
        <dbReference type="EMBL" id="MPC83724.1"/>
    </source>
</evidence>
<reference evidence="1 2" key="1">
    <citation type="submission" date="2019-05" db="EMBL/GenBank/DDBJ databases">
        <title>Another draft genome of Portunus trituberculatus and its Hox gene families provides insights of decapod evolution.</title>
        <authorList>
            <person name="Jeong J.-H."/>
            <person name="Song I."/>
            <person name="Kim S."/>
            <person name="Choi T."/>
            <person name="Kim D."/>
            <person name="Ryu S."/>
            <person name="Kim W."/>
        </authorList>
    </citation>
    <scope>NUCLEOTIDE SEQUENCE [LARGE SCALE GENOMIC DNA]</scope>
    <source>
        <tissue evidence="1">Muscle</tissue>
    </source>
</reference>
<accession>A0A5B7IU56</accession>
<protein>
    <submittedName>
        <fullName evidence="1">Uncharacterized protein</fullName>
    </submittedName>
</protein>
<keyword evidence="2" id="KW-1185">Reference proteome</keyword>
<dbReference type="AlphaFoldDB" id="A0A5B7IU56"/>
<name>A0A5B7IU56_PORTR</name>
<organism evidence="1 2">
    <name type="scientific">Portunus trituberculatus</name>
    <name type="common">Swimming crab</name>
    <name type="synonym">Neptunus trituberculatus</name>
    <dbReference type="NCBI Taxonomy" id="210409"/>
    <lineage>
        <taxon>Eukaryota</taxon>
        <taxon>Metazoa</taxon>
        <taxon>Ecdysozoa</taxon>
        <taxon>Arthropoda</taxon>
        <taxon>Crustacea</taxon>
        <taxon>Multicrustacea</taxon>
        <taxon>Malacostraca</taxon>
        <taxon>Eumalacostraca</taxon>
        <taxon>Eucarida</taxon>
        <taxon>Decapoda</taxon>
        <taxon>Pleocyemata</taxon>
        <taxon>Brachyura</taxon>
        <taxon>Eubrachyura</taxon>
        <taxon>Portunoidea</taxon>
        <taxon>Portunidae</taxon>
        <taxon>Portuninae</taxon>
        <taxon>Portunus</taxon>
    </lineage>
</organism>
<evidence type="ECO:0000313" key="2">
    <source>
        <dbReference type="Proteomes" id="UP000324222"/>
    </source>
</evidence>
<sequence>MVWLPPWRCVSLLPRPRTASGMVTRTRPVFGRMSSRTRRTTSQ</sequence>
<gene>
    <name evidence="1" type="ORF">E2C01_078440</name>
</gene>